<reference evidence="4 5" key="1">
    <citation type="submission" date="2016-05" db="EMBL/GenBank/DDBJ databases">
        <title>Complete genome sequence of Corynebacterium crudilactis, a new Corynebacterium species isolated from raw cow's milk.</title>
        <authorList>
            <person name="Christian R."/>
            <person name="Zimmermann J."/>
            <person name="Lipski A."/>
            <person name="Kalinowski J."/>
        </authorList>
    </citation>
    <scope>NUCLEOTIDE SEQUENCE [LARGE SCALE GENOMIC DNA]</scope>
    <source>
        <strain evidence="4 5">JZ16</strain>
    </source>
</reference>
<evidence type="ECO:0000259" key="3">
    <source>
        <dbReference type="Pfam" id="PF20712"/>
    </source>
</evidence>
<evidence type="ECO:0000256" key="2">
    <source>
        <dbReference type="SAM" id="Phobius"/>
    </source>
</evidence>
<dbReference type="Proteomes" id="UP000076929">
    <property type="component" value="Chromosome"/>
</dbReference>
<organism evidence="4 5">
    <name type="scientific">Corynebacterium crudilactis</name>
    <dbReference type="NCBI Taxonomy" id="1652495"/>
    <lineage>
        <taxon>Bacteria</taxon>
        <taxon>Bacillati</taxon>
        <taxon>Actinomycetota</taxon>
        <taxon>Actinomycetes</taxon>
        <taxon>Mycobacteriales</taxon>
        <taxon>Corynebacteriaceae</taxon>
        <taxon>Corynebacterium</taxon>
    </lineage>
</organism>
<feature type="region of interest" description="Disordered" evidence="1">
    <location>
        <begin position="74"/>
        <end position="104"/>
    </location>
</feature>
<dbReference type="KEGG" id="ccjz:ccrud_04485"/>
<feature type="domain" description="Cyanobacterial TRADD-N associated 2 transmembrane" evidence="3">
    <location>
        <begin position="147"/>
        <end position="200"/>
    </location>
</feature>
<keyword evidence="5" id="KW-1185">Reference proteome</keyword>
<evidence type="ECO:0000256" key="1">
    <source>
        <dbReference type="SAM" id="MobiDB-lite"/>
    </source>
</evidence>
<sequence length="226" mass="24071">MNPSFILAQSAFQFPEEIALPLAVLSTALAAAGVATSASRALQKQRKREVHAIEDMVSKLESRREREKENLLKISTSLEESSGKSDDLNSSSPGKESDQDGNSVWVDPTHELAASFNSEIDALLTDQLNFYVEHIKGGQRQTHHHRIISLVAIVVGLLVIFGAVIGTLFGAISIGITSGSLGALTTGIGAVLFQQAKSALRVSECVGEPRVEFGVAQHIGVLAGTR</sequence>
<keyword evidence="2" id="KW-0472">Membrane</keyword>
<feature type="transmembrane region" description="Helical" evidence="2">
    <location>
        <begin position="147"/>
        <end position="165"/>
    </location>
</feature>
<name>A0A172QS87_9CORY</name>
<feature type="transmembrane region" description="Helical" evidence="2">
    <location>
        <begin position="18"/>
        <end position="38"/>
    </location>
</feature>
<protein>
    <recommendedName>
        <fullName evidence="3">Cyanobacterial TRADD-N associated 2 transmembrane domain-containing protein</fullName>
    </recommendedName>
</protein>
<evidence type="ECO:0000313" key="5">
    <source>
        <dbReference type="Proteomes" id="UP000076929"/>
    </source>
</evidence>
<proteinExistence type="predicted"/>
<keyword evidence="2" id="KW-1133">Transmembrane helix</keyword>
<dbReference type="Pfam" id="PF20712">
    <property type="entry name" value="CyanoTRADDas_TM"/>
    <property type="match status" value="1"/>
</dbReference>
<gene>
    <name evidence="4" type="ORF">ccrud_04485</name>
</gene>
<evidence type="ECO:0000313" key="4">
    <source>
        <dbReference type="EMBL" id="ANE03544.1"/>
    </source>
</evidence>
<keyword evidence="2" id="KW-0812">Transmembrane</keyword>
<feature type="transmembrane region" description="Helical" evidence="2">
    <location>
        <begin position="171"/>
        <end position="193"/>
    </location>
</feature>
<dbReference type="InterPro" id="IPR048567">
    <property type="entry name" value="CyanoTRADDas_TM"/>
</dbReference>
<dbReference type="EMBL" id="CP015622">
    <property type="protein sequence ID" value="ANE03544.1"/>
    <property type="molecule type" value="Genomic_DNA"/>
</dbReference>
<accession>A0A172QS87</accession>
<dbReference type="RefSeq" id="WP_066565044.1">
    <property type="nucleotide sequence ID" value="NZ_CP015622.1"/>
</dbReference>
<dbReference type="AlphaFoldDB" id="A0A172QS87"/>